<evidence type="ECO:0000313" key="2">
    <source>
        <dbReference type="EMBL" id="KAG8363789.1"/>
    </source>
</evidence>
<comment type="caution">
    <text evidence="2">The sequence shown here is derived from an EMBL/GenBank/DDBJ whole genome shotgun (WGS) entry which is preliminary data.</text>
</comment>
<evidence type="ECO:0000256" key="1">
    <source>
        <dbReference type="SAM" id="MobiDB-lite"/>
    </source>
</evidence>
<name>A0AAV6W2F3_9LAMI</name>
<feature type="compositionally biased region" description="Acidic residues" evidence="1">
    <location>
        <begin position="86"/>
        <end position="97"/>
    </location>
</feature>
<reference evidence="2" key="1">
    <citation type="submission" date="2019-10" db="EMBL/GenBank/DDBJ databases">
        <authorList>
            <person name="Zhang R."/>
            <person name="Pan Y."/>
            <person name="Wang J."/>
            <person name="Ma R."/>
            <person name="Yu S."/>
        </authorList>
    </citation>
    <scope>NUCLEOTIDE SEQUENCE</scope>
    <source>
        <strain evidence="2">LA-IB0</strain>
        <tissue evidence="2">Leaf</tissue>
    </source>
</reference>
<organism evidence="2 3">
    <name type="scientific">Buddleja alternifolia</name>
    <dbReference type="NCBI Taxonomy" id="168488"/>
    <lineage>
        <taxon>Eukaryota</taxon>
        <taxon>Viridiplantae</taxon>
        <taxon>Streptophyta</taxon>
        <taxon>Embryophyta</taxon>
        <taxon>Tracheophyta</taxon>
        <taxon>Spermatophyta</taxon>
        <taxon>Magnoliopsida</taxon>
        <taxon>eudicotyledons</taxon>
        <taxon>Gunneridae</taxon>
        <taxon>Pentapetalae</taxon>
        <taxon>asterids</taxon>
        <taxon>lamiids</taxon>
        <taxon>Lamiales</taxon>
        <taxon>Scrophulariaceae</taxon>
        <taxon>Buddlejeae</taxon>
        <taxon>Buddleja</taxon>
    </lineage>
</organism>
<dbReference type="Proteomes" id="UP000826271">
    <property type="component" value="Unassembled WGS sequence"/>
</dbReference>
<keyword evidence="3" id="KW-1185">Reference proteome</keyword>
<gene>
    <name evidence="2" type="ORF">BUALT_Bualt19G0058900</name>
</gene>
<proteinExistence type="predicted"/>
<dbReference type="AlphaFoldDB" id="A0AAV6W2F3"/>
<sequence length="119" mass="13498">MKQGVTEPLRGYIQRFNVAALEAPSANVDVLSNAFAQGLIKDGKFFRSLAKKPPISFDNLLTRVEKYVNVEEATQIKRNKATPVNQDEEDAEVESEPSPDRPKAESNKYKMWERITSRN</sequence>
<accession>A0AAV6W2F3</accession>
<protein>
    <submittedName>
        <fullName evidence="2">Uncharacterized protein</fullName>
    </submittedName>
</protein>
<feature type="compositionally biased region" description="Basic and acidic residues" evidence="1">
    <location>
        <begin position="98"/>
        <end position="119"/>
    </location>
</feature>
<evidence type="ECO:0000313" key="3">
    <source>
        <dbReference type="Proteomes" id="UP000826271"/>
    </source>
</evidence>
<dbReference type="EMBL" id="WHWC01000019">
    <property type="protein sequence ID" value="KAG8363789.1"/>
    <property type="molecule type" value="Genomic_DNA"/>
</dbReference>
<feature type="region of interest" description="Disordered" evidence="1">
    <location>
        <begin position="75"/>
        <end position="119"/>
    </location>
</feature>